<comment type="caution">
    <text evidence="1">The sequence shown here is derived from an EMBL/GenBank/DDBJ whole genome shotgun (WGS) entry which is preliminary data.</text>
</comment>
<dbReference type="AlphaFoldDB" id="A0A645EFQ3"/>
<name>A0A645EFQ3_9ZZZZ</name>
<evidence type="ECO:0000313" key="1">
    <source>
        <dbReference type="EMBL" id="MPM99593.1"/>
    </source>
</evidence>
<gene>
    <name evidence="1" type="ORF">SDC9_146785</name>
</gene>
<sequence length="76" mass="7887">MSGVVTRFQPSSVPALTVSLVFEEFATVSQPFEKSSDEEEALTVSVGASATGEISTVTVPALVAPLESVADTWKVA</sequence>
<protein>
    <submittedName>
        <fullName evidence="1">Uncharacterized protein</fullName>
    </submittedName>
</protein>
<dbReference type="EMBL" id="VSSQ01045683">
    <property type="protein sequence ID" value="MPM99593.1"/>
    <property type="molecule type" value="Genomic_DNA"/>
</dbReference>
<accession>A0A645EFQ3</accession>
<reference evidence="1" key="1">
    <citation type="submission" date="2019-08" db="EMBL/GenBank/DDBJ databases">
        <authorList>
            <person name="Kucharzyk K."/>
            <person name="Murdoch R.W."/>
            <person name="Higgins S."/>
            <person name="Loffler F."/>
        </authorList>
    </citation>
    <scope>NUCLEOTIDE SEQUENCE</scope>
</reference>
<organism evidence="1">
    <name type="scientific">bioreactor metagenome</name>
    <dbReference type="NCBI Taxonomy" id="1076179"/>
    <lineage>
        <taxon>unclassified sequences</taxon>
        <taxon>metagenomes</taxon>
        <taxon>ecological metagenomes</taxon>
    </lineage>
</organism>
<proteinExistence type="predicted"/>